<comment type="caution">
    <text evidence="1">The sequence shown here is derived from an EMBL/GenBank/DDBJ whole genome shotgun (WGS) entry which is preliminary data.</text>
</comment>
<dbReference type="EMBL" id="JACHIA010000010">
    <property type="protein sequence ID" value="MBB6071783.1"/>
    <property type="molecule type" value="Genomic_DNA"/>
</dbReference>
<protein>
    <submittedName>
        <fullName evidence="1">Uncharacterized protein</fullName>
    </submittedName>
</protein>
<accession>A0A841H1A5</accession>
<dbReference type="Proteomes" id="UP000582837">
    <property type="component" value="Unassembled WGS sequence"/>
</dbReference>
<keyword evidence="2" id="KW-1185">Reference proteome</keyword>
<dbReference type="RefSeq" id="WP_170032557.1">
    <property type="nucleotide sequence ID" value="NZ_JABDTL010000001.1"/>
</dbReference>
<evidence type="ECO:0000313" key="1">
    <source>
        <dbReference type="EMBL" id="MBB6071783.1"/>
    </source>
</evidence>
<proteinExistence type="predicted"/>
<gene>
    <name evidence="1" type="ORF">HNQ61_003422</name>
</gene>
<dbReference type="AlphaFoldDB" id="A0A841H1A5"/>
<evidence type="ECO:0000313" key="2">
    <source>
        <dbReference type="Proteomes" id="UP000582837"/>
    </source>
</evidence>
<reference evidence="1 2" key="1">
    <citation type="submission" date="2020-08" db="EMBL/GenBank/DDBJ databases">
        <title>Genomic Encyclopedia of Type Strains, Phase IV (KMG-IV): sequencing the most valuable type-strain genomes for metagenomic binning, comparative biology and taxonomic classification.</title>
        <authorList>
            <person name="Goeker M."/>
        </authorList>
    </citation>
    <scope>NUCLEOTIDE SEQUENCE [LARGE SCALE GENOMIC DNA]</scope>
    <source>
        <strain evidence="1 2">DSM 29007</strain>
    </source>
</reference>
<organism evidence="1 2">
    <name type="scientific">Longimicrobium terrae</name>
    <dbReference type="NCBI Taxonomy" id="1639882"/>
    <lineage>
        <taxon>Bacteria</taxon>
        <taxon>Pseudomonadati</taxon>
        <taxon>Gemmatimonadota</taxon>
        <taxon>Longimicrobiia</taxon>
        <taxon>Longimicrobiales</taxon>
        <taxon>Longimicrobiaceae</taxon>
        <taxon>Longimicrobium</taxon>
    </lineage>
</organism>
<name>A0A841H1A5_9BACT</name>
<sequence length="96" mass="10853">MLNFQNRAAIALRLLDPSDRAMIDEAIARLLAQTRPGSHPEAFNGYEIRALASGSYLLRMEPWGIFFKPEAGDLVIEDIFPLERLEWLRGRITAPA</sequence>